<dbReference type="Proteomes" id="UP001152795">
    <property type="component" value="Unassembled WGS sequence"/>
</dbReference>
<sequence>MFSQFGHKWLCLHRSRAWQYEADEADIKADANTIVKDNGDASTAVEDTADANDETGLNSLMEKALQQSGIDLNIYHGDINDLHAAENIVQQSSLQDVDYDESLETFDRIGKLFGRIHTFEWFIVRKVVHP</sequence>
<name>A0A6S7KG48_PARCT</name>
<protein>
    <submittedName>
        <fullName evidence="1">Uncharacterized protein</fullName>
    </submittedName>
</protein>
<reference evidence="1" key="1">
    <citation type="submission" date="2020-04" db="EMBL/GenBank/DDBJ databases">
        <authorList>
            <person name="Alioto T."/>
            <person name="Alioto T."/>
            <person name="Gomez Garrido J."/>
        </authorList>
    </citation>
    <scope>NUCLEOTIDE SEQUENCE</scope>
    <source>
        <strain evidence="1">A484AB</strain>
    </source>
</reference>
<organism evidence="1 2">
    <name type="scientific">Paramuricea clavata</name>
    <name type="common">Red gorgonian</name>
    <name type="synonym">Violescent sea-whip</name>
    <dbReference type="NCBI Taxonomy" id="317549"/>
    <lineage>
        <taxon>Eukaryota</taxon>
        <taxon>Metazoa</taxon>
        <taxon>Cnidaria</taxon>
        <taxon>Anthozoa</taxon>
        <taxon>Octocorallia</taxon>
        <taxon>Malacalcyonacea</taxon>
        <taxon>Plexauridae</taxon>
        <taxon>Paramuricea</taxon>
    </lineage>
</organism>
<dbReference type="AlphaFoldDB" id="A0A6S7KG48"/>
<comment type="caution">
    <text evidence="1">The sequence shown here is derived from an EMBL/GenBank/DDBJ whole genome shotgun (WGS) entry which is preliminary data.</text>
</comment>
<dbReference type="EMBL" id="CACRXK020014160">
    <property type="protein sequence ID" value="CAB4026382.1"/>
    <property type="molecule type" value="Genomic_DNA"/>
</dbReference>
<evidence type="ECO:0000313" key="2">
    <source>
        <dbReference type="Proteomes" id="UP001152795"/>
    </source>
</evidence>
<evidence type="ECO:0000313" key="1">
    <source>
        <dbReference type="EMBL" id="CAB4026382.1"/>
    </source>
</evidence>
<proteinExistence type="predicted"/>
<keyword evidence="2" id="KW-1185">Reference proteome</keyword>
<gene>
    <name evidence="1" type="ORF">PACLA_8A018151</name>
</gene>
<accession>A0A6S7KG48</accession>